<gene>
    <name evidence="3" type="ORF">EDD78_11516</name>
</gene>
<evidence type="ECO:0000256" key="2">
    <source>
        <dbReference type="ARBA" id="ARBA00022801"/>
    </source>
</evidence>
<dbReference type="InterPro" id="IPR029069">
    <property type="entry name" value="HotDog_dom_sf"/>
</dbReference>
<dbReference type="GO" id="GO:0047617">
    <property type="term" value="F:fatty acyl-CoA hydrolase activity"/>
    <property type="evidence" value="ECO:0007669"/>
    <property type="project" value="TreeGrafter"/>
</dbReference>
<protein>
    <submittedName>
        <fullName evidence="3">Acyl-CoA thioester hydrolase</fullName>
    </submittedName>
</protein>
<sequence length="142" mass="16443">MVSESRITVRYAETDQMGIAHHSVYPVWYEVARTDFIRRLGMTYSEMERRGVMLPLSALSCRYRGVAKYEDELCVRVKISLFSVSRIEFSYAIYRAGEQSPINTGTTLHGWVDRETFRPLNLKKKHPEIYDLVQSSLGDEAL</sequence>
<dbReference type="Pfam" id="PF13279">
    <property type="entry name" value="4HBT_2"/>
    <property type="match status" value="1"/>
</dbReference>
<organism evidence="3 4">
    <name type="scientific">Harryflintia acetispora</name>
    <dbReference type="NCBI Taxonomy" id="1849041"/>
    <lineage>
        <taxon>Bacteria</taxon>
        <taxon>Bacillati</taxon>
        <taxon>Bacillota</taxon>
        <taxon>Clostridia</taxon>
        <taxon>Eubacteriales</taxon>
        <taxon>Oscillospiraceae</taxon>
        <taxon>Harryflintia</taxon>
    </lineage>
</organism>
<dbReference type="PANTHER" id="PTHR31793:SF27">
    <property type="entry name" value="NOVEL THIOESTERASE SUPERFAMILY DOMAIN AND SAPOSIN A-TYPE DOMAIN CONTAINING PROTEIN (0610012H03RIK)"/>
    <property type="match status" value="1"/>
</dbReference>
<accession>A0A9X8UGN4</accession>
<evidence type="ECO:0000313" key="3">
    <source>
        <dbReference type="EMBL" id="TCL41083.1"/>
    </source>
</evidence>
<name>A0A9X8UGN4_9FIRM</name>
<dbReference type="InterPro" id="IPR006684">
    <property type="entry name" value="YbgC/YbaW"/>
</dbReference>
<reference evidence="3 4" key="1">
    <citation type="submission" date="2019-03" db="EMBL/GenBank/DDBJ databases">
        <title>Genomic Encyclopedia of Type Strains, Phase IV (KMG-IV): sequencing the most valuable type-strain genomes for metagenomic binning, comparative biology and taxonomic classification.</title>
        <authorList>
            <person name="Goeker M."/>
        </authorList>
    </citation>
    <scope>NUCLEOTIDE SEQUENCE [LARGE SCALE GENOMIC DNA]</scope>
    <source>
        <strain evidence="3 4">DSM 100433</strain>
    </source>
</reference>
<proteinExistence type="inferred from homology"/>
<comment type="caution">
    <text evidence="3">The sequence shown here is derived from an EMBL/GenBank/DDBJ whole genome shotgun (WGS) entry which is preliminary data.</text>
</comment>
<dbReference type="CDD" id="cd00586">
    <property type="entry name" value="4HBT"/>
    <property type="match status" value="1"/>
</dbReference>
<dbReference type="SUPFAM" id="SSF54637">
    <property type="entry name" value="Thioesterase/thiol ester dehydrase-isomerase"/>
    <property type="match status" value="1"/>
</dbReference>
<keyword evidence="2 3" id="KW-0378">Hydrolase</keyword>
<evidence type="ECO:0000313" key="4">
    <source>
        <dbReference type="Proteomes" id="UP000294682"/>
    </source>
</evidence>
<dbReference type="Gene3D" id="3.10.129.10">
    <property type="entry name" value="Hotdog Thioesterase"/>
    <property type="match status" value="1"/>
</dbReference>
<dbReference type="PANTHER" id="PTHR31793">
    <property type="entry name" value="4-HYDROXYBENZOYL-COA THIOESTERASE FAMILY MEMBER"/>
    <property type="match status" value="1"/>
</dbReference>
<keyword evidence="4" id="KW-1185">Reference proteome</keyword>
<dbReference type="Proteomes" id="UP000294682">
    <property type="component" value="Unassembled WGS sequence"/>
</dbReference>
<dbReference type="PIRSF" id="PIRSF003230">
    <property type="entry name" value="YbgC"/>
    <property type="match status" value="1"/>
</dbReference>
<comment type="similarity">
    <text evidence="1">Belongs to the 4-hydroxybenzoyl-CoA thioesterase family.</text>
</comment>
<dbReference type="EMBL" id="SLUK01000015">
    <property type="protein sequence ID" value="TCL41083.1"/>
    <property type="molecule type" value="Genomic_DNA"/>
</dbReference>
<dbReference type="InterPro" id="IPR050563">
    <property type="entry name" value="4-hydroxybenzoyl-CoA_TE"/>
</dbReference>
<dbReference type="AlphaFoldDB" id="A0A9X8UGN4"/>
<dbReference type="NCBIfam" id="TIGR00051">
    <property type="entry name" value="YbgC/FadM family acyl-CoA thioesterase"/>
    <property type="match status" value="1"/>
</dbReference>
<evidence type="ECO:0000256" key="1">
    <source>
        <dbReference type="ARBA" id="ARBA00005953"/>
    </source>
</evidence>